<protein>
    <submittedName>
        <fullName evidence="2">Uncharacterized protein</fullName>
    </submittedName>
</protein>
<evidence type="ECO:0000256" key="1">
    <source>
        <dbReference type="SAM" id="SignalP"/>
    </source>
</evidence>
<feature type="chain" id="PRO_5025613502" evidence="1">
    <location>
        <begin position="24"/>
        <end position="224"/>
    </location>
</feature>
<dbReference type="EMBL" id="ML976714">
    <property type="protein sequence ID" value="KAF1969023.1"/>
    <property type="molecule type" value="Genomic_DNA"/>
</dbReference>
<organism evidence="2 3">
    <name type="scientific">Bimuria novae-zelandiae CBS 107.79</name>
    <dbReference type="NCBI Taxonomy" id="1447943"/>
    <lineage>
        <taxon>Eukaryota</taxon>
        <taxon>Fungi</taxon>
        <taxon>Dikarya</taxon>
        <taxon>Ascomycota</taxon>
        <taxon>Pezizomycotina</taxon>
        <taxon>Dothideomycetes</taxon>
        <taxon>Pleosporomycetidae</taxon>
        <taxon>Pleosporales</taxon>
        <taxon>Massarineae</taxon>
        <taxon>Didymosphaeriaceae</taxon>
        <taxon>Bimuria</taxon>
    </lineage>
</organism>
<evidence type="ECO:0000313" key="2">
    <source>
        <dbReference type="EMBL" id="KAF1969023.1"/>
    </source>
</evidence>
<name>A0A6A5UV20_9PLEO</name>
<accession>A0A6A5UV20</accession>
<dbReference type="AlphaFoldDB" id="A0A6A5UV20"/>
<feature type="signal peptide" evidence="1">
    <location>
        <begin position="1"/>
        <end position="23"/>
    </location>
</feature>
<dbReference type="Proteomes" id="UP000800036">
    <property type="component" value="Unassembled WGS sequence"/>
</dbReference>
<gene>
    <name evidence="2" type="ORF">BU23DRAFT_558055</name>
</gene>
<sequence length="224" mass="23385">MVATKSIILGCALALSTAALALPAPVPQDSEPDNCPYTVTAEDLTAIDSKTESCDSNAAFAKECADATRAAPAITTSFKKYDISEPGVQAALIAIMLYESGSFKFNHNHYPEPGRPGQGTRNMQMSPFNEKYATDLFGADAVAQAQGAGGDAALDAVLALVQGDEESFASAAWFLMTQCTADIKTGLASGSAEGWDAYLTKCVGTTHTEDRDPAWTAAKMVLGA</sequence>
<proteinExistence type="predicted"/>
<evidence type="ECO:0000313" key="3">
    <source>
        <dbReference type="Proteomes" id="UP000800036"/>
    </source>
</evidence>
<keyword evidence="3" id="KW-1185">Reference proteome</keyword>
<dbReference type="OrthoDB" id="2349272at2759"/>
<reference evidence="2" key="1">
    <citation type="journal article" date="2020" name="Stud. Mycol.">
        <title>101 Dothideomycetes genomes: a test case for predicting lifestyles and emergence of pathogens.</title>
        <authorList>
            <person name="Haridas S."/>
            <person name="Albert R."/>
            <person name="Binder M."/>
            <person name="Bloem J."/>
            <person name="Labutti K."/>
            <person name="Salamov A."/>
            <person name="Andreopoulos B."/>
            <person name="Baker S."/>
            <person name="Barry K."/>
            <person name="Bills G."/>
            <person name="Bluhm B."/>
            <person name="Cannon C."/>
            <person name="Castanera R."/>
            <person name="Culley D."/>
            <person name="Daum C."/>
            <person name="Ezra D."/>
            <person name="Gonzalez J."/>
            <person name="Henrissat B."/>
            <person name="Kuo A."/>
            <person name="Liang C."/>
            <person name="Lipzen A."/>
            <person name="Lutzoni F."/>
            <person name="Magnuson J."/>
            <person name="Mondo S."/>
            <person name="Nolan M."/>
            <person name="Ohm R."/>
            <person name="Pangilinan J."/>
            <person name="Park H.-J."/>
            <person name="Ramirez L."/>
            <person name="Alfaro M."/>
            <person name="Sun H."/>
            <person name="Tritt A."/>
            <person name="Yoshinaga Y."/>
            <person name="Zwiers L.-H."/>
            <person name="Turgeon B."/>
            <person name="Goodwin S."/>
            <person name="Spatafora J."/>
            <person name="Crous P."/>
            <person name="Grigoriev I."/>
        </authorList>
    </citation>
    <scope>NUCLEOTIDE SEQUENCE</scope>
    <source>
        <strain evidence="2">CBS 107.79</strain>
    </source>
</reference>
<keyword evidence="1" id="KW-0732">Signal</keyword>